<reference evidence="1 2" key="1">
    <citation type="submission" date="2021-06" db="EMBL/GenBank/DDBJ databases">
        <title>Caerostris extrusa draft genome.</title>
        <authorList>
            <person name="Kono N."/>
            <person name="Arakawa K."/>
        </authorList>
    </citation>
    <scope>NUCLEOTIDE SEQUENCE [LARGE SCALE GENOMIC DNA]</scope>
</reference>
<evidence type="ECO:0000313" key="1">
    <source>
        <dbReference type="EMBL" id="GIY10330.1"/>
    </source>
</evidence>
<dbReference type="Proteomes" id="UP001054945">
    <property type="component" value="Unassembled WGS sequence"/>
</dbReference>
<comment type="caution">
    <text evidence="1">The sequence shown here is derived from an EMBL/GenBank/DDBJ whole genome shotgun (WGS) entry which is preliminary data.</text>
</comment>
<sequence>MISQLEDAFQQSVDPIAEAIYFSTLVLASQKHKGIRQDKIDMCSEYALRTPPMPSHPKYRDRVFCLCAKNGHVELRAQSAGRLRSVVQPRVELAADGADGQLLGAHGIPLHDIGRHRKIQRNFVIYTAAELVQIKRNVSRDMTTLEKAVNNYVPVLNPASREVGKKTSGQSWTDAKF</sequence>
<dbReference type="EMBL" id="BPLR01006508">
    <property type="protein sequence ID" value="GIY10330.1"/>
    <property type="molecule type" value="Genomic_DNA"/>
</dbReference>
<evidence type="ECO:0000313" key="2">
    <source>
        <dbReference type="Proteomes" id="UP001054945"/>
    </source>
</evidence>
<organism evidence="1 2">
    <name type="scientific">Caerostris extrusa</name>
    <name type="common">Bark spider</name>
    <name type="synonym">Caerostris bankana</name>
    <dbReference type="NCBI Taxonomy" id="172846"/>
    <lineage>
        <taxon>Eukaryota</taxon>
        <taxon>Metazoa</taxon>
        <taxon>Ecdysozoa</taxon>
        <taxon>Arthropoda</taxon>
        <taxon>Chelicerata</taxon>
        <taxon>Arachnida</taxon>
        <taxon>Araneae</taxon>
        <taxon>Araneomorphae</taxon>
        <taxon>Entelegynae</taxon>
        <taxon>Araneoidea</taxon>
        <taxon>Araneidae</taxon>
        <taxon>Caerostris</taxon>
    </lineage>
</organism>
<accession>A0AAV4QMB6</accession>
<protein>
    <submittedName>
        <fullName evidence="1">Uncharacterized protein</fullName>
    </submittedName>
</protein>
<name>A0AAV4QMB6_CAEEX</name>
<gene>
    <name evidence="1" type="primary">AVEN_19619_1</name>
    <name evidence="1" type="ORF">CEXT_294081</name>
</gene>
<keyword evidence="2" id="KW-1185">Reference proteome</keyword>
<proteinExistence type="predicted"/>
<dbReference type="AlphaFoldDB" id="A0AAV4QMB6"/>